<evidence type="ECO:0000313" key="1">
    <source>
        <dbReference type="EMBL" id="KAF8391032.1"/>
    </source>
</evidence>
<accession>A0A834YMD6</accession>
<comment type="caution">
    <text evidence="1">The sequence shown here is derived from an EMBL/GenBank/DDBJ whole genome shotgun (WGS) entry which is preliminary data.</text>
</comment>
<reference evidence="1 2" key="1">
    <citation type="submission" date="2020-04" db="EMBL/GenBank/DDBJ databases">
        <title>Plant Genome Project.</title>
        <authorList>
            <person name="Zhang R.-G."/>
        </authorList>
    </citation>
    <scope>NUCLEOTIDE SEQUENCE [LARGE SCALE GENOMIC DNA]</scope>
    <source>
        <strain evidence="1">YNK0</strain>
        <tissue evidence="1">Leaf</tissue>
    </source>
</reference>
<dbReference type="EMBL" id="JABCRI010000017">
    <property type="protein sequence ID" value="KAF8391032.1"/>
    <property type="molecule type" value="Genomic_DNA"/>
</dbReference>
<proteinExistence type="predicted"/>
<dbReference type="Proteomes" id="UP000655225">
    <property type="component" value="Unassembled WGS sequence"/>
</dbReference>
<name>A0A834YMD6_TETSI</name>
<keyword evidence="2" id="KW-1185">Reference proteome</keyword>
<organism evidence="1 2">
    <name type="scientific">Tetracentron sinense</name>
    <name type="common">Spur-leaf</name>
    <dbReference type="NCBI Taxonomy" id="13715"/>
    <lineage>
        <taxon>Eukaryota</taxon>
        <taxon>Viridiplantae</taxon>
        <taxon>Streptophyta</taxon>
        <taxon>Embryophyta</taxon>
        <taxon>Tracheophyta</taxon>
        <taxon>Spermatophyta</taxon>
        <taxon>Magnoliopsida</taxon>
        <taxon>Trochodendrales</taxon>
        <taxon>Trochodendraceae</taxon>
        <taxon>Tetracentron</taxon>
    </lineage>
</organism>
<evidence type="ECO:0000313" key="2">
    <source>
        <dbReference type="Proteomes" id="UP000655225"/>
    </source>
</evidence>
<dbReference type="OrthoDB" id="1662481at2759"/>
<sequence length="103" mass="11643">MDYNWILKNFKIFSGDFWPRQCRPSGGMDTLVAESCMLLGDDGKSDEIGTLSPQNENIDLGDNSTLNKDVKKVNVPFVGMLFDSIEEANKYYEEYGQDKGFSI</sequence>
<dbReference type="AlphaFoldDB" id="A0A834YMD6"/>
<gene>
    <name evidence="1" type="ORF">HHK36_023332</name>
</gene>
<protein>
    <submittedName>
        <fullName evidence="1">Uncharacterized protein</fullName>
    </submittedName>
</protein>